<gene>
    <name evidence="1" type="ORF">EBN03_20095</name>
</gene>
<organism evidence="1 2">
    <name type="scientific">Nocardia stercoris</name>
    <dbReference type="NCBI Taxonomy" id="2483361"/>
    <lineage>
        <taxon>Bacteria</taxon>
        <taxon>Bacillati</taxon>
        <taxon>Actinomycetota</taxon>
        <taxon>Actinomycetes</taxon>
        <taxon>Mycobacteriales</taxon>
        <taxon>Nocardiaceae</taxon>
        <taxon>Nocardia</taxon>
    </lineage>
</organism>
<evidence type="ECO:0000313" key="1">
    <source>
        <dbReference type="EMBL" id="RMI30932.1"/>
    </source>
</evidence>
<dbReference type="OrthoDB" id="4422408at2"/>
<name>A0A3M2KZT3_9NOCA</name>
<protein>
    <recommendedName>
        <fullName evidence="3">EcsC family protein</fullName>
    </recommendedName>
</protein>
<evidence type="ECO:0000313" key="2">
    <source>
        <dbReference type="Proteomes" id="UP000279275"/>
    </source>
</evidence>
<accession>A0A3M2KZT3</accession>
<keyword evidence="2" id="KW-1185">Reference proteome</keyword>
<dbReference type="AlphaFoldDB" id="A0A3M2KZT3"/>
<reference evidence="1 2" key="1">
    <citation type="submission" date="2018-10" db="EMBL/GenBank/DDBJ databases">
        <title>Isolation from cow dung.</title>
        <authorList>
            <person name="Ling L."/>
        </authorList>
    </citation>
    <scope>NUCLEOTIDE SEQUENCE [LARGE SCALE GENOMIC DNA]</scope>
    <source>
        <strain evidence="1 2">NEAU-LL90</strain>
    </source>
</reference>
<sequence length="225" mass="23815">MFERAVAHTMEFVVRRGTGVRDPLAARYLERLRRKHPDRSPAEIERGLETRYLVAVTAGGAVAGLVAAVPGVGTILGFAVAGLESVLFLETSALYATALGQLHDVEPLPPGDKRLLLSQVVFGIGGAELMYGQSAAHAAKDWAAKVGDRVPGIRSIENPLLKQYAVRFLVRRGLLLFGSALPAGIGAVIGATGNHALGRAVVTNARDTFGPAPAYWDEPRASSAR</sequence>
<evidence type="ECO:0008006" key="3">
    <source>
        <dbReference type="Google" id="ProtNLM"/>
    </source>
</evidence>
<dbReference type="EMBL" id="RFFH01000008">
    <property type="protein sequence ID" value="RMI30932.1"/>
    <property type="molecule type" value="Genomic_DNA"/>
</dbReference>
<dbReference type="Proteomes" id="UP000279275">
    <property type="component" value="Unassembled WGS sequence"/>
</dbReference>
<dbReference type="RefSeq" id="WP_122189595.1">
    <property type="nucleotide sequence ID" value="NZ_RFFH01000008.1"/>
</dbReference>
<comment type="caution">
    <text evidence="1">The sequence shown here is derived from an EMBL/GenBank/DDBJ whole genome shotgun (WGS) entry which is preliminary data.</text>
</comment>
<proteinExistence type="predicted"/>